<reference evidence="3 4" key="1">
    <citation type="journal article" date="2014" name="BMC Genomics">
        <title>Genome and secretome analysis of the hemibiotrophic fungal pathogen, Moniliophthora roreri, which causes frosty pod rot disease of cacao: mechanisms of the biotrophic and necrotrophic phases.</title>
        <authorList>
            <person name="Meinhardt L.W."/>
            <person name="Costa G.G.L."/>
            <person name="Thomazella D.P.T."/>
            <person name="Teixeira P.J.P.L."/>
            <person name="Carazzolle M.F."/>
            <person name="Schuster S.C."/>
            <person name="Carlson J.E."/>
            <person name="Guiltinan M.J."/>
            <person name="Mieczkowski P."/>
            <person name="Farmer A."/>
            <person name="Ramaraj T."/>
            <person name="Crozier J."/>
            <person name="Davis R.E."/>
            <person name="Shao J."/>
            <person name="Melnick R.L."/>
            <person name="Pereira G.A.G."/>
            <person name="Bailey B.A."/>
        </authorList>
    </citation>
    <scope>NUCLEOTIDE SEQUENCE [LARGE SCALE GENOMIC DNA]</scope>
    <source>
        <strain evidence="3 4">MCA 2997</strain>
    </source>
</reference>
<feature type="compositionally biased region" description="Polar residues" evidence="1">
    <location>
        <begin position="227"/>
        <end position="240"/>
    </location>
</feature>
<keyword evidence="2" id="KW-0472">Membrane</keyword>
<keyword evidence="2" id="KW-1133">Transmembrane helix</keyword>
<dbReference type="AlphaFoldDB" id="V2Y287"/>
<evidence type="ECO:0000256" key="2">
    <source>
        <dbReference type="SAM" id="Phobius"/>
    </source>
</evidence>
<evidence type="ECO:0000313" key="3">
    <source>
        <dbReference type="EMBL" id="ESK85749.1"/>
    </source>
</evidence>
<accession>V2Y287</accession>
<keyword evidence="2" id="KW-0812">Transmembrane</keyword>
<feature type="region of interest" description="Disordered" evidence="1">
    <location>
        <begin position="129"/>
        <end position="162"/>
    </location>
</feature>
<name>V2Y287_MONRO</name>
<dbReference type="HOGENOM" id="CLU_1115996_0_0_1"/>
<comment type="caution">
    <text evidence="3">The sequence shown here is derived from an EMBL/GenBank/DDBJ whole genome shotgun (WGS) entry which is preliminary data.</text>
</comment>
<feature type="compositionally biased region" description="Low complexity" evidence="1">
    <location>
        <begin position="132"/>
        <end position="160"/>
    </location>
</feature>
<dbReference type="KEGG" id="mrr:Moror_2458"/>
<dbReference type="Proteomes" id="UP000017559">
    <property type="component" value="Unassembled WGS sequence"/>
</dbReference>
<proteinExistence type="predicted"/>
<organism evidence="3 4">
    <name type="scientific">Moniliophthora roreri (strain MCA 2997)</name>
    <name type="common">Cocoa frosty pod rot fungus</name>
    <name type="synonym">Crinipellis roreri</name>
    <dbReference type="NCBI Taxonomy" id="1381753"/>
    <lineage>
        <taxon>Eukaryota</taxon>
        <taxon>Fungi</taxon>
        <taxon>Dikarya</taxon>
        <taxon>Basidiomycota</taxon>
        <taxon>Agaricomycotina</taxon>
        <taxon>Agaricomycetes</taxon>
        <taxon>Agaricomycetidae</taxon>
        <taxon>Agaricales</taxon>
        <taxon>Marasmiineae</taxon>
        <taxon>Marasmiaceae</taxon>
        <taxon>Moniliophthora</taxon>
    </lineage>
</organism>
<feature type="transmembrane region" description="Helical" evidence="2">
    <location>
        <begin position="168"/>
        <end position="189"/>
    </location>
</feature>
<protein>
    <submittedName>
        <fullName evidence="3">Uncharacterized protein</fullName>
    </submittedName>
</protein>
<keyword evidence="4" id="KW-1185">Reference proteome</keyword>
<evidence type="ECO:0000256" key="1">
    <source>
        <dbReference type="SAM" id="MobiDB-lite"/>
    </source>
</evidence>
<evidence type="ECO:0000313" key="4">
    <source>
        <dbReference type="Proteomes" id="UP000017559"/>
    </source>
</evidence>
<sequence>MFEILDPAILNVKHGWASFNWTLEPGGPLQIGIWMYQGERQVSCPQDERNSDLLEEMQNVVPLINLAKAATQPQQIGEEFIRVYNDGNATLCAYSFTLVGLDLNNAIQSMIFETSKNVTFKYEGHYDGNGAPLPSSTGTEGPTTSVPASSSQDGSSTQGSPNLSDGDIAGIVVGIAAFLALLAGLYLVYRRLRNRKGVSTFDQERMVRAQVPLASTRVASPTVQETVISKETSASQSVSTLPGPKEKLG</sequence>
<feature type="region of interest" description="Disordered" evidence="1">
    <location>
        <begin position="227"/>
        <end position="249"/>
    </location>
</feature>
<gene>
    <name evidence="3" type="ORF">Moror_2458</name>
</gene>
<dbReference type="EMBL" id="AWSO01001025">
    <property type="protein sequence ID" value="ESK85749.1"/>
    <property type="molecule type" value="Genomic_DNA"/>
</dbReference>